<dbReference type="GO" id="GO:0005674">
    <property type="term" value="C:transcription factor TFIIF complex"/>
    <property type="evidence" value="ECO:0007669"/>
    <property type="project" value="InterPro"/>
</dbReference>
<dbReference type="GO" id="GO:0006367">
    <property type="term" value="P:transcription initiation at RNA polymerase II promoter"/>
    <property type="evidence" value="ECO:0007669"/>
    <property type="project" value="InterPro"/>
</dbReference>
<keyword evidence="6" id="KW-0804">Transcription</keyword>
<dbReference type="InterPro" id="IPR040450">
    <property type="entry name" value="TFIIF_beta_HTH"/>
</dbReference>
<keyword evidence="4" id="KW-0805">Transcription regulation</keyword>
<reference evidence="13" key="1">
    <citation type="submission" date="2022-07" db="EMBL/GenBank/DDBJ databases">
        <title>Phylogenomic reconstructions and comparative analyses of Kickxellomycotina fungi.</title>
        <authorList>
            <person name="Reynolds N.K."/>
            <person name="Stajich J.E."/>
            <person name="Barry K."/>
            <person name="Grigoriev I.V."/>
            <person name="Crous P."/>
            <person name="Smith M.E."/>
        </authorList>
    </citation>
    <scope>NUCLEOTIDE SEQUENCE</scope>
    <source>
        <strain evidence="13">RSA 567</strain>
    </source>
</reference>
<evidence type="ECO:0000313" key="13">
    <source>
        <dbReference type="EMBL" id="KAJ1981549.1"/>
    </source>
</evidence>
<proteinExistence type="inferred from homology"/>
<protein>
    <recommendedName>
        <fullName evidence="3">Transcription initiation factor IIF subunit beta</fullName>
    </recommendedName>
    <alternativeName>
        <fullName evidence="9">TFIIF medium subunit</fullName>
    </alternativeName>
    <alternativeName>
        <fullName evidence="8">TFIIF-beta</fullName>
    </alternativeName>
</protein>
<name>A0A9W8ED92_9FUNG</name>
<dbReference type="AlphaFoldDB" id="A0A9W8ED92"/>
<evidence type="ECO:0000259" key="12">
    <source>
        <dbReference type="Pfam" id="PF17683"/>
    </source>
</evidence>
<dbReference type="EMBL" id="JANBQB010000121">
    <property type="protein sequence ID" value="KAJ1981549.1"/>
    <property type="molecule type" value="Genomic_DNA"/>
</dbReference>
<dbReference type="OrthoDB" id="26094at2759"/>
<gene>
    <name evidence="13" type="ORF">H4R34_002035</name>
</gene>
<dbReference type="InterPro" id="IPR040504">
    <property type="entry name" value="TFIIF_beta_N"/>
</dbReference>
<dbReference type="InterPro" id="IPR036388">
    <property type="entry name" value="WH-like_DNA-bd_sf"/>
</dbReference>
<evidence type="ECO:0000256" key="6">
    <source>
        <dbReference type="ARBA" id="ARBA00023163"/>
    </source>
</evidence>
<feature type="domain" description="TFIIF beta subunit N-terminal" evidence="12">
    <location>
        <begin position="29"/>
        <end position="117"/>
    </location>
</feature>
<keyword evidence="7" id="KW-0539">Nucleus</keyword>
<dbReference type="GO" id="GO:0003677">
    <property type="term" value="F:DNA binding"/>
    <property type="evidence" value="ECO:0007669"/>
    <property type="project" value="UniProtKB-KW"/>
</dbReference>
<evidence type="ECO:0000256" key="8">
    <source>
        <dbReference type="ARBA" id="ARBA00081473"/>
    </source>
</evidence>
<evidence type="ECO:0000256" key="10">
    <source>
        <dbReference type="SAM" id="MobiDB-lite"/>
    </source>
</evidence>
<dbReference type="PANTHER" id="PTHR10445:SF0">
    <property type="entry name" value="GENERAL TRANSCRIPTION FACTOR IIF SUBUNIT 2"/>
    <property type="match status" value="1"/>
</dbReference>
<feature type="region of interest" description="Disordered" evidence="10">
    <location>
        <begin position="257"/>
        <end position="295"/>
    </location>
</feature>
<keyword evidence="5" id="KW-0238">DNA-binding</keyword>
<dbReference type="InterPro" id="IPR036390">
    <property type="entry name" value="WH_DNA-bd_sf"/>
</dbReference>
<evidence type="ECO:0000256" key="7">
    <source>
        <dbReference type="ARBA" id="ARBA00023242"/>
    </source>
</evidence>
<comment type="caution">
    <text evidence="13">The sequence shown here is derived from an EMBL/GenBank/DDBJ whole genome shotgun (WGS) entry which is preliminary data.</text>
</comment>
<keyword evidence="14" id="KW-1185">Reference proteome</keyword>
<dbReference type="Gene3D" id="1.10.10.10">
    <property type="entry name" value="Winged helix-like DNA-binding domain superfamily/Winged helix DNA-binding domain"/>
    <property type="match status" value="1"/>
</dbReference>
<organism evidence="13 14">
    <name type="scientific">Dimargaris verticillata</name>
    <dbReference type="NCBI Taxonomy" id="2761393"/>
    <lineage>
        <taxon>Eukaryota</taxon>
        <taxon>Fungi</taxon>
        <taxon>Fungi incertae sedis</taxon>
        <taxon>Zoopagomycota</taxon>
        <taxon>Kickxellomycotina</taxon>
        <taxon>Dimargaritomycetes</taxon>
        <taxon>Dimargaritales</taxon>
        <taxon>Dimargaritaceae</taxon>
        <taxon>Dimargaris</taxon>
    </lineage>
</organism>
<dbReference type="Pfam" id="PF17683">
    <property type="entry name" value="TFIIF_beta_N"/>
    <property type="match status" value="1"/>
</dbReference>
<dbReference type="Pfam" id="PF02270">
    <property type="entry name" value="TFIIF_beta"/>
    <property type="match status" value="1"/>
</dbReference>
<dbReference type="InterPro" id="IPR003196">
    <property type="entry name" value="TFIIF_beta"/>
</dbReference>
<sequence>MSDSMRNRMPAPDLIDEDSEDLRLDDLETKVWLVKVPKFLAEKWENMEVDENDYEDEDGVQVGTIRIYDQADDQGNNISLLLEGDSDSDDIPKEYNLKVGNGRVNNLYVFSEDDQHNTAMEGTIHHEGAVTPVYNEAYRNIMRSRMMEAGKPTRSVQFLGNAYKGAHLTPGSIKDSSSFLKRKGAHAEAKSARMPKQELLDLLFEYFEEYQYWSLKGLVERTNQPVAFLKEVLKDIAVLNKRGQYAGTYNLRPEFLRKGTTASNGPAPTDSPTADDKGKDTMAIDESEDDFEEVE</sequence>
<feature type="domain" description="TFIIF beta subunit HTH" evidence="11">
    <location>
        <begin position="192"/>
        <end position="255"/>
    </location>
</feature>
<evidence type="ECO:0000313" key="14">
    <source>
        <dbReference type="Proteomes" id="UP001151582"/>
    </source>
</evidence>
<evidence type="ECO:0000259" key="11">
    <source>
        <dbReference type="Pfam" id="PF02270"/>
    </source>
</evidence>
<dbReference type="FunFam" id="1.10.10.10:FF:000035">
    <property type="entry name" value="General transcription factor IIF subunit 2"/>
    <property type="match status" value="1"/>
</dbReference>
<dbReference type="SUPFAM" id="SSF46785">
    <property type="entry name" value="Winged helix' DNA-binding domain"/>
    <property type="match status" value="1"/>
</dbReference>
<dbReference type="CDD" id="cd07980">
    <property type="entry name" value="TFIIF_beta"/>
    <property type="match status" value="1"/>
</dbReference>
<comment type="subcellular location">
    <subcellularLocation>
        <location evidence="1">Nucleus</location>
    </subcellularLocation>
</comment>
<accession>A0A9W8ED92</accession>
<feature type="compositionally biased region" description="Acidic residues" evidence="10">
    <location>
        <begin position="283"/>
        <end position="295"/>
    </location>
</feature>
<feature type="compositionally biased region" description="Polar residues" evidence="10">
    <location>
        <begin position="260"/>
        <end position="272"/>
    </location>
</feature>
<evidence type="ECO:0000256" key="3">
    <source>
        <dbReference type="ARBA" id="ARBA00021453"/>
    </source>
</evidence>
<dbReference type="PANTHER" id="PTHR10445">
    <property type="entry name" value="GENERAL TRANSCRIPTION FACTOR IIF SUBUNIT 2"/>
    <property type="match status" value="1"/>
</dbReference>
<evidence type="ECO:0000256" key="5">
    <source>
        <dbReference type="ARBA" id="ARBA00023125"/>
    </source>
</evidence>
<dbReference type="SUPFAM" id="SSF50916">
    <property type="entry name" value="Rap30/74 interaction domains"/>
    <property type="match status" value="1"/>
</dbReference>
<evidence type="ECO:0000256" key="2">
    <source>
        <dbReference type="ARBA" id="ARBA00009543"/>
    </source>
</evidence>
<comment type="similarity">
    <text evidence="2">Belongs to the TFIIF beta subunit family.</text>
</comment>
<evidence type="ECO:0000256" key="1">
    <source>
        <dbReference type="ARBA" id="ARBA00004123"/>
    </source>
</evidence>
<evidence type="ECO:0000256" key="9">
    <source>
        <dbReference type="ARBA" id="ARBA00081863"/>
    </source>
</evidence>
<dbReference type="Proteomes" id="UP001151582">
    <property type="component" value="Unassembled WGS sequence"/>
</dbReference>
<dbReference type="InterPro" id="IPR011039">
    <property type="entry name" value="TFIIF_interaction"/>
</dbReference>
<evidence type="ECO:0000256" key="4">
    <source>
        <dbReference type="ARBA" id="ARBA00023015"/>
    </source>
</evidence>